<accession>A0A4Z2HZ48</accession>
<gene>
    <name evidence="2" type="ORF">EYF80_018823</name>
</gene>
<comment type="caution">
    <text evidence="2">The sequence shown here is derived from an EMBL/GenBank/DDBJ whole genome shotgun (WGS) entry which is preliminary data.</text>
</comment>
<dbReference type="EMBL" id="SRLO01000156">
    <property type="protein sequence ID" value="TNN71007.1"/>
    <property type="molecule type" value="Genomic_DNA"/>
</dbReference>
<evidence type="ECO:0000256" key="1">
    <source>
        <dbReference type="SAM" id="MobiDB-lite"/>
    </source>
</evidence>
<evidence type="ECO:0000313" key="2">
    <source>
        <dbReference type="EMBL" id="TNN71007.1"/>
    </source>
</evidence>
<dbReference type="AlphaFoldDB" id="A0A4Z2HZ48"/>
<feature type="region of interest" description="Disordered" evidence="1">
    <location>
        <begin position="1"/>
        <end position="51"/>
    </location>
</feature>
<sequence length="89" mass="10102">MEWCKREKRGGRGENEEEIMRGRGQRRSEERRDQGLWALEQGTNTTDRGAAQCPTEAVVIPGSFQGEFTTYDRVHPSCTEEGNRDVDGV</sequence>
<feature type="compositionally biased region" description="Basic and acidic residues" evidence="1">
    <location>
        <begin position="10"/>
        <end position="34"/>
    </location>
</feature>
<protein>
    <submittedName>
        <fullName evidence="2">Uncharacterized protein</fullName>
    </submittedName>
</protein>
<dbReference type="Proteomes" id="UP000314294">
    <property type="component" value="Unassembled WGS sequence"/>
</dbReference>
<keyword evidence="3" id="KW-1185">Reference proteome</keyword>
<proteinExistence type="predicted"/>
<name>A0A4Z2HZ48_9TELE</name>
<organism evidence="2 3">
    <name type="scientific">Liparis tanakae</name>
    <name type="common">Tanaka's snailfish</name>
    <dbReference type="NCBI Taxonomy" id="230148"/>
    <lineage>
        <taxon>Eukaryota</taxon>
        <taxon>Metazoa</taxon>
        <taxon>Chordata</taxon>
        <taxon>Craniata</taxon>
        <taxon>Vertebrata</taxon>
        <taxon>Euteleostomi</taxon>
        <taxon>Actinopterygii</taxon>
        <taxon>Neopterygii</taxon>
        <taxon>Teleostei</taxon>
        <taxon>Neoteleostei</taxon>
        <taxon>Acanthomorphata</taxon>
        <taxon>Eupercaria</taxon>
        <taxon>Perciformes</taxon>
        <taxon>Cottioidei</taxon>
        <taxon>Cottales</taxon>
        <taxon>Liparidae</taxon>
        <taxon>Liparis</taxon>
    </lineage>
</organism>
<evidence type="ECO:0000313" key="3">
    <source>
        <dbReference type="Proteomes" id="UP000314294"/>
    </source>
</evidence>
<reference evidence="2 3" key="1">
    <citation type="submission" date="2019-03" db="EMBL/GenBank/DDBJ databases">
        <title>First draft genome of Liparis tanakae, snailfish: a comprehensive survey of snailfish specific genes.</title>
        <authorList>
            <person name="Kim W."/>
            <person name="Song I."/>
            <person name="Jeong J.-H."/>
            <person name="Kim D."/>
            <person name="Kim S."/>
            <person name="Ryu S."/>
            <person name="Song J.Y."/>
            <person name="Lee S.K."/>
        </authorList>
    </citation>
    <scope>NUCLEOTIDE SEQUENCE [LARGE SCALE GENOMIC DNA]</scope>
    <source>
        <tissue evidence="2">Muscle</tissue>
    </source>
</reference>